<evidence type="ECO:0000313" key="3">
    <source>
        <dbReference type="EMBL" id="KKK52087.1"/>
    </source>
</evidence>
<keyword evidence="1" id="KW-0408">Iron</keyword>
<protein>
    <recommendedName>
        <fullName evidence="2">Ferrous iron transporter FeoA-like domain-containing protein</fullName>
    </recommendedName>
</protein>
<gene>
    <name evidence="3" type="ORF">LCGC14_3108480</name>
</gene>
<proteinExistence type="predicted"/>
<dbReference type="SUPFAM" id="SSF50037">
    <property type="entry name" value="C-terminal domain of transcriptional repressors"/>
    <property type="match status" value="1"/>
</dbReference>
<dbReference type="EMBL" id="LAZR01067197">
    <property type="protein sequence ID" value="KKK52087.1"/>
    <property type="molecule type" value="Genomic_DNA"/>
</dbReference>
<name>A0A0F8W5Y9_9ZZZZ</name>
<comment type="caution">
    <text evidence="3">The sequence shown here is derived from an EMBL/GenBank/DDBJ whole genome shotgun (WGS) entry which is preliminary data.</text>
</comment>
<dbReference type="Pfam" id="PF04023">
    <property type="entry name" value="FeoA"/>
    <property type="match status" value="1"/>
</dbReference>
<dbReference type="InterPro" id="IPR008988">
    <property type="entry name" value="Transcriptional_repressor_C"/>
</dbReference>
<dbReference type="GO" id="GO:0046914">
    <property type="term" value="F:transition metal ion binding"/>
    <property type="evidence" value="ECO:0007669"/>
    <property type="project" value="InterPro"/>
</dbReference>
<dbReference type="Gene3D" id="2.30.30.90">
    <property type="match status" value="1"/>
</dbReference>
<sequence>MERGIAGMAGRNGNGVVGRPDRVHQLEEFGLRDGTRVQMFRKGNPCILRVAGNKVCFRADELIRVLVKPVVTPD</sequence>
<feature type="domain" description="Ferrous iron transporter FeoA-like" evidence="2">
    <location>
        <begin position="20"/>
        <end position="69"/>
    </location>
</feature>
<dbReference type="AlphaFoldDB" id="A0A0F8W5Y9"/>
<dbReference type="InterPro" id="IPR038157">
    <property type="entry name" value="FeoA_core_dom"/>
</dbReference>
<accession>A0A0F8W5Y9</accession>
<dbReference type="InterPro" id="IPR007167">
    <property type="entry name" value="Fe-transptr_FeoA-like"/>
</dbReference>
<organism evidence="3">
    <name type="scientific">marine sediment metagenome</name>
    <dbReference type="NCBI Taxonomy" id="412755"/>
    <lineage>
        <taxon>unclassified sequences</taxon>
        <taxon>metagenomes</taxon>
        <taxon>ecological metagenomes</taxon>
    </lineage>
</organism>
<reference evidence="3" key="1">
    <citation type="journal article" date="2015" name="Nature">
        <title>Complex archaea that bridge the gap between prokaryotes and eukaryotes.</title>
        <authorList>
            <person name="Spang A."/>
            <person name="Saw J.H."/>
            <person name="Jorgensen S.L."/>
            <person name="Zaremba-Niedzwiedzka K."/>
            <person name="Martijn J."/>
            <person name="Lind A.E."/>
            <person name="van Eijk R."/>
            <person name="Schleper C."/>
            <person name="Guy L."/>
            <person name="Ettema T.J."/>
        </authorList>
    </citation>
    <scope>NUCLEOTIDE SEQUENCE</scope>
</reference>
<evidence type="ECO:0000256" key="1">
    <source>
        <dbReference type="ARBA" id="ARBA00023004"/>
    </source>
</evidence>
<evidence type="ECO:0000259" key="2">
    <source>
        <dbReference type="Pfam" id="PF04023"/>
    </source>
</evidence>